<feature type="region of interest" description="Disordered" evidence="2">
    <location>
        <begin position="471"/>
        <end position="542"/>
    </location>
</feature>
<accession>A0A8T1VS32</accession>
<dbReference type="Proteomes" id="UP000694044">
    <property type="component" value="Unassembled WGS sequence"/>
</dbReference>
<keyword evidence="1" id="KW-0175">Coiled coil</keyword>
<feature type="compositionally biased region" description="Low complexity" evidence="2">
    <location>
        <begin position="1"/>
        <end position="13"/>
    </location>
</feature>
<feature type="coiled-coil region" evidence="1">
    <location>
        <begin position="118"/>
        <end position="183"/>
    </location>
</feature>
<organism evidence="3 4">
    <name type="scientific">Phytophthora pseudosyringae</name>
    <dbReference type="NCBI Taxonomy" id="221518"/>
    <lineage>
        <taxon>Eukaryota</taxon>
        <taxon>Sar</taxon>
        <taxon>Stramenopiles</taxon>
        <taxon>Oomycota</taxon>
        <taxon>Peronosporomycetes</taxon>
        <taxon>Peronosporales</taxon>
        <taxon>Peronosporaceae</taxon>
        <taxon>Phytophthora</taxon>
    </lineage>
</organism>
<dbReference type="EMBL" id="JAGDFM010000195">
    <property type="protein sequence ID" value="KAG7382853.1"/>
    <property type="molecule type" value="Genomic_DNA"/>
</dbReference>
<feature type="compositionally biased region" description="Basic and acidic residues" evidence="2">
    <location>
        <begin position="79"/>
        <end position="89"/>
    </location>
</feature>
<protein>
    <submittedName>
        <fullName evidence="3">Uncharacterized protein</fullName>
    </submittedName>
</protein>
<keyword evidence="4" id="KW-1185">Reference proteome</keyword>
<feature type="region of interest" description="Disordered" evidence="2">
    <location>
        <begin position="1"/>
        <end position="112"/>
    </location>
</feature>
<evidence type="ECO:0000256" key="2">
    <source>
        <dbReference type="SAM" id="MobiDB-lite"/>
    </source>
</evidence>
<sequence length="573" mass="62504">MAASVSANEAASALRKLKQRTHSKAASAGSGATQQRAMRDTNKRPRVGCALETQHKKKTEAAPAPGTAASSPGLVAYGREQRPGGEEKAQFQAGGAGREVDDEGGGGGPPGRDVAAEIAAIAQKNEQLQSSVASLKRKFSLREDETHQLLLGLGALNAVANELAALQKDYQERSSKNAALIEESLVQISNCSAQVDTLKRCRGLTATQLQTFRHECTQEMNRLVTRLGDLAASAYQEPEPFDGDDVSCAAMQTDENRQQVERLKEEVCGYRAQFIDDGSVTSAPSCRSTIGPTQQDTTERINLALAQLGELHSEMFQLKQALVQENQSFRRHLESLVSKQMAHIRDVQDNETERIHEEMDEIRSGMCGILKDMHRLKERTKYLVPSMARVGPRMSRSNPNGPPPLQFRAFGISSGDQKDEHWMNAPTANPQNTGYSMTMAAGRCQDGLPHYEHGFDDDCYCPGVLPSQLDARYTHPGRPRSSKSSNSSAGRSDDENWRMSPPEDTPATGQGPAQPCESPHYSSRSSSLSGRLSVYGGTRPPSLVHVYRQPVVPCAQSSWREDARRVLGEVAGY</sequence>
<gene>
    <name evidence="3" type="ORF">PHYPSEUDO_004304</name>
</gene>
<comment type="caution">
    <text evidence="3">The sequence shown here is derived from an EMBL/GenBank/DDBJ whole genome shotgun (WGS) entry which is preliminary data.</text>
</comment>
<reference evidence="3" key="1">
    <citation type="submission" date="2021-02" db="EMBL/GenBank/DDBJ databases">
        <authorList>
            <person name="Palmer J.M."/>
        </authorList>
    </citation>
    <scope>NUCLEOTIDE SEQUENCE</scope>
    <source>
        <strain evidence="3">SCRP734</strain>
    </source>
</reference>
<feature type="compositionally biased region" description="Low complexity" evidence="2">
    <location>
        <begin position="61"/>
        <end position="73"/>
    </location>
</feature>
<dbReference type="AlphaFoldDB" id="A0A8T1VS32"/>
<feature type="compositionally biased region" description="Low complexity" evidence="2">
    <location>
        <begin position="522"/>
        <end position="533"/>
    </location>
</feature>
<evidence type="ECO:0000313" key="4">
    <source>
        <dbReference type="Proteomes" id="UP000694044"/>
    </source>
</evidence>
<evidence type="ECO:0000256" key="1">
    <source>
        <dbReference type="SAM" id="Coils"/>
    </source>
</evidence>
<proteinExistence type="predicted"/>
<evidence type="ECO:0000313" key="3">
    <source>
        <dbReference type="EMBL" id="KAG7382853.1"/>
    </source>
</evidence>
<dbReference type="OrthoDB" id="168136at2759"/>
<name>A0A8T1VS32_9STRA</name>